<reference evidence="2 3" key="1">
    <citation type="submission" date="2015-08" db="EMBL/GenBank/DDBJ databases">
        <title>Emmonsia species relationships and genome sequence.</title>
        <authorList>
            <person name="Cuomo C.A."/>
            <person name="Schwartz I.S."/>
            <person name="Kenyon C."/>
            <person name="De Hoog G.S."/>
            <person name="Govender N.P."/>
            <person name="Botha A."/>
            <person name="Moreno L."/>
            <person name="De Vries M."/>
            <person name="Munoz J.F."/>
            <person name="Stielow J.B."/>
        </authorList>
    </citation>
    <scope>NUCLEOTIDE SEQUENCE [LARGE SCALE GENOMIC DNA]</scope>
    <source>
        <strain evidence="2 3">EI222</strain>
    </source>
</reference>
<dbReference type="STRING" id="1658174.A0A1J9QDP2"/>
<comment type="caution">
    <text evidence="2">The sequence shown here is derived from an EMBL/GenBank/DDBJ whole genome shotgun (WGS) entry which is preliminary data.</text>
</comment>
<gene>
    <name evidence="2" type="ORF">ACJ73_01652</name>
</gene>
<sequence length="490" mass="54929">MSTDEQVIWALKILEGASLDSLARFRGPITKAFHRINNQLAPRQSHAVALFQALSRKLKNIKAFLSRSEAEAVGLPFWMGIDPRLADVERLSSKSNDQERFRAFLAARSLALDEEAWEIRNYGSSRVNLLAAQPELSNDRNGYTQQFLNSMNFDQNAGSYAIKFGQKILVNERMFPEFSSSTALYAFCQDKFRRIPYEDLRDLNQLLQMADYHSIRCLAREKGDYIENAQRIYYDASRWLALALSQLTLNGSPPDQSPRVTPQEPSQLVHSVFQQQIRGPRKRRREGASAASKRRLVCDIGHDNLLSPASNRVFSSEDSSNGSCGESSPSATDIAQDATEPSPSDEVVSLAKRPVRECTTAETVSFHQHQDASQNAHTQYNHQAMHQLGTRYIPEPLSAATRVQYNQQVMHQLGTPYAPEPEPTATPIHYNQQVMRQLGTPYIPAPASTPTQMSNNDQAVRHQIQEFAVGCPSFNSHLPPCTAPIRVQGS</sequence>
<dbReference type="AlphaFoldDB" id="A0A1J9QDP2"/>
<feature type="region of interest" description="Disordered" evidence="1">
    <location>
        <begin position="308"/>
        <end position="350"/>
    </location>
</feature>
<organism evidence="2 3">
    <name type="scientific">Blastomyces percursus</name>
    <dbReference type="NCBI Taxonomy" id="1658174"/>
    <lineage>
        <taxon>Eukaryota</taxon>
        <taxon>Fungi</taxon>
        <taxon>Dikarya</taxon>
        <taxon>Ascomycota</taxon>
        <taxon>Pezizomycotina</taxon>
        <taxon>Eurotiomycetes</taxon>
        <taxon>Eurotiomycetidae</taxon>
        <taxon>Onygenales</taxon>
        <taxon>Ajellomycetaceae</taxon>
        <taxon>Blastomyces</taxon>
    </lineage>
</organism>
<evidence type="ECO:0000313" key="2">
    <source>
        <dbReference type="EMBL" id="OJD26950.1"/>
    </source>
</evidence>
<feature type="compositionally biased region" description="Polar residues" evidence="1">
    <location>
        <begin position="251"/>
        <end position="277"/>
    </location>
</feature>
<evidence type="ECO:0000313" key="3">
    <source>
        <dbReference type="Proteomes" id="UP000242791"/>
    </source>
</evidence>
<dbReference type="OrthoDB" id="4367723at2759"/>
<proteinExistence type="predicted"/>
<feature type="compositionally biased region" description="Low complexity" evidence="1">
    <location>
        <begin position="316"/>
        <end position="330"/>
    </location>
</feature>
<keyword evidence="3" id="KW-1185">Reference proteome</keyword>
<dbReference type="VEuPathDB" id="FungiDB:ACJ73_01652"/>
<name>A0A1J9QDP2_9EURO</name>
<accession>A0A1J9QDP2</accession>
<protein>
    <submittedName>
        <fullName evidence="2">Uncharacterized protein</fullName>
    </submittedName>
</protein>
<evidence type="ECO:0000256" key="1">
    <source>
        <dbReference type="SAM" id="MobiDB-lite"/>
    </source>
</evidence>
<dbReference type="EMBL" id="LGTZ01000155">
    <property type="protein sequence ID" value="OJD26950.1"/>
    <property type="molecule type" value="Genomic_DNA"/>
</dbReference>
<dbReference type="Proteomes" id="UP000242791">
    <property type="component" value="Unassembled WGS sequence"/>
</dbReference>
<feature type="region of interest" description="Disordered" evidence="1">
    <location>
        <begin position="251"/>
        <end position="293"/>
    </location>
</feature>